<feature type="compositionally biased region" description="Low complexity" evidence="4">
    <location>
        <begin position="446"/>
        <end position="456"/>
    </location>
</feature>
<protein>
    <submittedName>
        <fullName evidence="6">Glycogen debranching enzyme</fullName>
    </submittedName>
</protein>
<proteinExistence type="inferred from homology"/>
<dbReference type="EMBL" id="JAUSRB010000002">
    <property type="protein sequence ID" value="MDP9865820.1"/>
    <property type="molecule type" value="Genomic_DNA"/>
</dbReference>
<evidence type="ECO:0000313" key="7">
    <source>
        <dbReference type="Proteomes" id="UP001230426"/>
    </source>
</evidence>
<dbReference type="InterPro" id="IPR012341">
    <property type="entry name" value="6hp_glycosidase-like_sf"/>
</dbReference>
<comment type="similarity">
    <text evidence="1">Belongs to the glycosyl hydrolase 63 family.</text>
</comment>
<evidence type="ECO:0000256" key="4">
    <source>
        <dbReference type="SAM" id="MobiDB-lite"/>
    </source>
</evidence>
<feature type="region of interest" description="Disordered" evidence="4">
    <location>
        <begin position="243"/>
        <end position="287"/>
    </location>
</feature>
<dbReference type="InterPro" id="IPR004888">
    <property type="entry name" value="Glycoside_hydrolase_63"/>
</dbReference>
<dbReference type="InterPro" id="IPR008928">
    <property type="entry name" value="6-hairpin_glycosidase_sf"/>
</dbReference>
<feature type="compositionally biased region" description="Low complexity" evidence="4">
    <location>
        <begin position="252"/>
        <end position="265"/>
    </location>
</feature>
<gene>
    <name evidence="6" type="ORF">J2S55_005086</name>
</gene>
<sequence length="597" mass="64276">MLDLRERPFTERGSRLLVMAADDGSLWIARAEYETRLSETTVLTGLRVFSGGAELPVRQARADRISFEGGVDLVFADAETLVLTGSGARAVWDGGAVEIDGARVLVGEARPYDGAALLESAARRWREWSGRMPAVPEGLRERAEQAWWTLGVNLLPIGSAGGREGVVPSKYGYVGIWNWDSYFHAVALRHADPELARDQIRILLDHQRPDGLIPDVVHDLGVLAETTDLPRSDHIRLAQHVGQAGGEGSDGAGDPARPADGAEPADGARGEEPERPEGAAEPIGGVVPVTKPPLTAWAVWKIHEVAPDLDFLAEVYGPIARSHEWWLTVSDPDGDGLAEYLHPYSSGLDDSPIWDHGPRAEPPDLNSYLALQADRLGDIAEALGRTGEARLWRERAAEHVELLVARRWNGSRFVTLSKAARRTAAPSAEVAAEAGTPERSGGQVRAPGNAAGDAGAAGARAGEVEVATRTPLELMPLFTGRLPEEIAGRLVADLLSPAFWAERPVPTVAFDDPAFDPDAMWRGPVWLNVNYLLIEGLRRSGHAEVADELTRRTLEMVNAGGGLYEYWNPLTGARAARATSGFGWSSALFLDLAAAQA</sequence>
<organism evidence="6 7">
    <name type="scientific">Streptosporangium brasiliense</name>
    <dbReference type="NCBI Taxonomy" id="47480"/>
    <lineage>
        <taxon>Bacteria</taxon>
        <taxon>Bacillati</taxon>
        <taxon>Actinomycetota</taxon>
        <taxon>Actinomycetes</taxon>
        <taxon>Streptosporangiales</taxon>
        <taxon>Streptosporangiaceae</taxon>
        <taxon>Streptosporangium</taxon>
    </lineage>
</organism>
<reference evidence="6 7" key="1">
    <citation type="submission" date="2023-07" db="EMBL/GenBank/DDBJ databases">
        <title>Sequencing the genomes of 1000 actinobacteria strains.</title>
        <authorList>
            <person name="Klenk H.-P."/>
        </authorList>
    </citation>
    <scope>NUCLEOTIDE SEQUENCE [LARGE SCALE GENOMIC DNA]</scope>
    <source>
        <strain evidence="6 7">DSM 44109</strain>
    </source>
</reference>
<keyword evidence="7" id="KW-1185">Reference proteome</keyword>
<evidence type="ECO:0000256" key="3">
    <source>
        <dbReference type="ARBA" id="ARBA00023295"/>
    </source>
</evidence>
<keyword evidence="3" id="KW-0326">Glycosidase</keyword>
<name>A0ABT9RBR7_9ACTN</name>
<feature type="domain" description="Mannosylglycerate hydrolase MGH1-like glycoside hydrolase" evidence="5">
    <location>
        <begin position="173"/>
        <end position="585"/>
    </location>
</feature>
<feature type="region of interest" description="Disordered" evidence="4">
    <location>
        <begin position="424"/>
        <end position="456"/>
    </location>
</feature>
<dbReference type="PANTHER" id="PTHR10412">
    <property type="entry name" value="MANNOSYL-OLIGOSACCHARIDE GLUCOSIDASE"/>
    <property type="match status" value="1"/>
</dbReference>
<evidence type="ECO:0000256" key="1">
    <source>
        <dbReference type="ARBA" id="ARBA00010833"/>
    </source>
</evidence>
<dbReference type="SUPFAM" id="SSF48208">
    <property type="entry name" value="Six-hairpin glycosidases"/>
    <property type="match status" value="1"/>
</dbReference>
<dbReference type="Gene3D" id="1.50.10.10">
    <property type="match status" value="1"/>
</dbReference>
<accession>A0ABT9RBR7</accession>
<keyword evidence="2" id="KW-0378">Hydrolase</keyword>
<dbReference type="RefSeq" id="WP_306865659.1">
    <property type="nucleotide sequence ID" value="NZ_JAUSRB010000002.1"/>
</dbReference>
<evidence type="ECO:0000256" key="2">
    <source>
        <dbReference type="ARBA" id="ARBA00022801"/>
    </source>
</evidence>
<feature type="compositionally biased region" description="Low complexity" evidence="4">
    <location>
        <begin position="424"/>
        <end position="434"/>
    </location>
</feature>
<evidence type="ECO:0000259" key="5">
    <source>
        <dbReference type="Pfam" id="PF22422"/>
    </source>
</evidence>
<dbReference type="InterPro" id="IPR054491">
    <property type="entry name" value="MGH1-like_GH"/>
</dbReference>
<feature type="compositionally biased region" description="Basic and acidic residues" evidence="4">
    <location>
        <begin position="266"/>
        <end position="278"/>
    </location>
</feature>
<dbReference type="Pfam" id="PF22422">
    <property type="entry name" value="MGH1-like_GH"/>
    <property type="match status" value="1"/>
</dbReference>
<dbReference type="PANTHER" id="PTHR10412:SF11">
    <property type="entry name" value="MANNOSYL-OLIGOSACCHARIDE GLUCOSIDASE"/>
    <property type="match status" value="1"/>
</dbReference>
<dbReference type="Proteomes" id="UP001230426">
    <property type="component" value="Unassembled WGS sequence"/>
</dbReference>
<evidence type="ECO:0000313" key="6">
    <source>
        <dbReference type="EMBL" id="MDP9865820.1"/>
    </source>
</evidence>
<comment type="caution">
    <text evidence="6">The sequence shown here is derived from an EMBL/GenBank/DDBJ whole genome shotgun (WGS) entry which is preliminary data.</text>
</comment>